<dbReference type="Proteomes" id="UP000245423">
    <property type="component" value="Chromosome 1"/>
</dbReference>
<dbReference type="InterPro" id="IPR017551">
    <property type="entry name" value="TriPribosyl-deP-CoA_syn_CitG"/>
</dbReference>
<keyword evidence="7" id="KW-1185">Reference proteome</keyword>
<keyword evidence="3 5" id="KW-0547">Nucleotide-binding</keyword>
<evidence type="ECO:0000256" key="4">
    <source>
        <dbReference type="ARBA" id="ARBA00022840"/>
    </source>
</evidence>
<evidence type="ECO:0000256" key="5">
    <source>
        <dbReference type="HAMAP-Rule" id="MF_00397"/>
    </source>
</evidence>
<dbReference type="InterPro" id="IPR002736">
    <property type="entry name" value="CitG"/>
</dbReference>
<name>A0A1M4PPX9_9FIRM</name>
<evidence type="ECO:0000256" key="3">
    <source>
        <dbReference type="ARBA" id="ARBA00022741"/>
    </source>
</evidence>
<dbReference type="PANTHER" id="PTHR30201">
    <property type="entry name" value="TRIPHOSPHORIBOSYL-DEPHOSPHO-COA SYNTHASE"/>
    <property type="match status" value="1"/>
</dbReference>
<evidence type="ECO:0000313" key="6">
    <source>
        <dbReference type="EMBL" id="SHD77535.1"/>
    </source>
</evidence>
<dbReference type="AlphaFoldDB" id="A0A1M4PPX9"/>
<dbReference type="GO" id="GO:0016757">
    <property type="term" value="F:glycosyltransferase activity"/>
    <property type="evidence" value="ECO:0007669"/>
    <property type="project" value="UniProtKB-KW"/>
</dbReference>
<proteinExistence type="inferred from homology"/>
<protein>
    <recommendedName>
        <fullName evidence="5">Probable 2-(5''-triphosphoribosyl)-3'-dephosphocoenzyme-A synthase</fullName>
        <shortName evidence="5">2-(5''-triphosphoribosyl)-3'-dephospho-CoA synthase</shortName>
        <ecNumber evidence="5">2.4.2.52</ecNumber>
    </recommendedName>
</protein>
<evidence type="ECO:0000313" key="7">
    <source>
        <dbReference type="Proteomes" id="UP000245423"/>
    </source>
</evidence>
<dbReference type="EMBL" id="LT669839">
    <property type="protein sequence ID" value="SHD77535.1"/>
    <property type="molecule type" value="Genomic_DNA"/>
</dbReference>
<dbReference type="RefSeq" id="WP_025641575.1">
    <property type="nucleotide sequence ID" value="NZ_LT669839.1"/>
</dbReference>
<accession>A0A1M4PPX9</accession>
<comment type="similarity">
    <text evidence="5">Belongs to the CitG/MdcB family.</text>
</comment>
<evidence type="ECO:0000256" key="1">
    <source>
        <dbReference type="ARBA" id="ARBA00001210"/>
    </source>
</evidence>
<dbReference type="HAMAP" id="MF_00397">
    <property type="entry name" value="CitG"/>
    <property type="match status" value="1"/>
</dbReference>
<organism evidence="6 7">
    <name type="scientific">[Clostridium] ultunense Esp</name>
    <dbReference type="NCBI Taxonomy" id="1288971"/>
    <lineage>
        <taxon>Bacteria</taxon>
        <taxon>Bacillati</taxon>
        <taxon>Bacillota</taxon>
        <taxon>Tissierellia</taxon>
        <taxon>Tissierellales</taxon>
        <taxon>Tepidimicrobiaceae</taxon>
        <taxon>Schnuerera</taxon>
    </lineage>
</organism>
<dbReference type="Pfam" id="PF01874">
    <property type="entry name" value="CitG"/>
    <property type="match status" value="1"/>
</dbReference>
<dbReference type="OrthoDB" id="114886at2"/>
<comment type="catalytic activity">
    <reaction evidence="1 5">
        <text>3'-dephospho-CoA + ATP = 2'-(5''-triphospho-alpha-D-ribosyl)-3'-dephospho-CoA + adenine</text>
        <dbReference type="Rhea" id="RHEA:15117"/>
        <dbReference type="ChEBI" id="CHEBI:16708"/>
        <dbReference type="ChEBI" id="CHEBI:30616"/>
        <dbReference type="ChEBI" id="CHEBI:57328"/>
        <dbReference type="ChEBI" id="CHEBI:61378"/>
        <dbReference type="EC" id="2.4.2.52"/>
    </reaction>
</comment>
<keyword evidence="4 5" id="KW-0067">ATP-binding</keyword>
<dbReference type="NCBIfam" id="TIGR03125">
    <property type="entry name" value="citrate_citG"/>
    <property type="match status" value="1"/>
</dbReference>
<evidence type="ECO:0000256" key="2">
    <source>
        <dbReference type="ARBA" id="ARBA00022679"/>
    </source>
</evidence>
<dbReference type="GO" id="GO:0005524">
    <property type="term" value="F:ATP binding"/>
    <property type="evidence" value="ECO:0007669"/>
    <property type="project" value="UniProtKB-KW"/>
</dbReference>
<dbReference type="GO" id="GO:0046917">
    <property type="term" value="F:triphosphoribosyl-dephospho-CoA synthase activity"/>
    <property type="evidence" value="ECO:0007669"/>
    <property type="project" value="UniProtKB-UniRule"/>
</dbReference>
<gene>
    <name evidence="5 6" type="primary">citG</name>
    <name evidence="6" type="ORF">CUESP1_2181</name>
</gene>
<dbReference type="PANTHER" id="PTHR30201:SF2">
    <property type="entry name" value="2-(5''-TRIPHOSPHORIBOSYL)-3'-DEPHOSPHOCOENZYME-A SYNTHASE"/>
    <property type="match status" value="1"/>
</dbReference>
<reference evidence="6 7" key="1">
    <citation type="submission" date="2016-11" db="EMBL/GenBank/DDBJ databases">
        <authorList>
            <person name="Manzoor S."/>
        </authorList>
    </citation>
    <scope>NUCLEOTIDE SEQUENCE [LARGE SCALE GENOMIC DNA]</scope>
    <source>
        <strain evidence="6">Clostridium ultunense strain Esp</strain>
    </source>
</reference>
<sequence length="290" mass="31569">MGKDNISNVSLLAIKISQAANLGMLYDICTSPSPGLVSPFSNGAHKDMNFFTFLKSSVAILPTMAICAELGIQEDDDLLSKLRRVGIKAEKEMFAATKGVNTQKGFLFLGGVVSAAAGSCIRLGKAVNRYNISEECKYICKGIVERELLNLSKDQAKTNGERIYLEYGITGVRGEVENGLPSVMNVGLPLYEEALSSGLSINQALSHTLIGLMAVVEDTTVINRCGMEGLKIIRKCANKFMNYGGMYTEKGRKYIKDMELEFINKNISPGGCADILAVTAMIKKLEEDFY</sequence>
<dbReference type="GO" id="GO:0051191">
    <property type="term" value="P:prosthetic group biosynthetic process"/>
    <property type="evidence" value="ECO:0007669"/>
    <property type="project" value="TreeGrafter"/>
</dbReference>
<dbReference type="Gene3D" id="1.10.4200.10">
    <property type="entry name" value="Triphosphoribosyl-dephospho-CoA protein"/>
    <property type="match status" value="1"/>
</dbReference>
<keyword evidence="2 5" id="KW-0808">Transferase</keyword>
<dbReference type="EC" id="2.4.2.52" evidence="5"/>
<keyword evidence="6" id="KW-0328">Glycosyltransferase</keyword>